<dbReference type="Proteomes" id="UP001186041">
    <property type="component" value="Unassembled WGS sequence"/>
</dbReference>
<name>A0AAE4VDT8_MYCFO</name>
<accession>A0AAE4VDT8</accession>
<dbReference type="EMBL" id="JAWLVV010000017">
    <property type="protein sequence ID" value="MDV7292375.1"/>
    <property type="molecule type" value="Genomic_DNA"/>
</dbReference>
<proteinExistence type="predicted"/>
<comment type="caution">
    <text evidence="1">The sequence shown here is derived from an EMBL/GenBank/DDBJ whole genome shotgun (WGS) entry which is preliminary data.</text>
</comment>
<protein>
    <submittedName>
        <fullName evidence="1">Uncharacterized protein</fullName>
    </submittedName>
</protein>
<organism evidence="1 2">
    <name type="scientific">Mycolicibacterium fortuitum</name>
    <name type="common">Mycobacterium fortuitum</name>
    <dbReference type="NCBI Taxonomy" id="1766"/>
    <lineage>
        <taxon>Bacteria</taxon>
        <taxon>Bacillati</taxon>
        <taxon>Actinomycetota</taxon>
        <taxon>Actinomycetes</taxon>
        <taxon>Mycobacteriales</taxon>
        <taxon>Mycobacteriaceae</taxon>
        <taxon>Mycolicibacterium</taxon>
    </lineage>
</organism>
<dbReference type="RefSeq" id="WP_317722366.1">
    <property type="nucleotide sequence ID" value="NZ_JAWLVK010000018.1"/>
</dbReference>
<gene>
    <name evidence="1" type="ORF">R4485_19570</name>
</gene>
<reference evidence="1" key="1">
    <citation type="submission" date="2023-10" db="EMBL/GenBank/DDBJ databases">
        <title>Mycolicibacterium fortuitum clinical isolates causing pulmonary infections in humans.</title>
        <authorList>
            <person name="Mejia-Ponce P.M."/>
            <person name="Zenteno-Cuevas R."/>
            <person name="Licona-Cassani C."/>
        </authorList>
    </citation>
    <scope>NUCLEOTIDE SEQUENCE</scope>
    <source>
        <strain evidence="1">M8</strain>
    </source>
</reference>
<dbReference type="AlphaFoldDB" id="A0AAE4VDT8"/>
<sequence>MIAGNEADSAAQAEYDRSPELRELLTRAADAPTVRRTYTPIAAGLDEH</sequence>
<evidence type="ECO:0000313" key="1">
    <source>
        <dbReference type="EMBL" id="MDV7292375.1"/>
    </source>
</evidence>
<evidence type="ECO:0000313" key="2">
    <source>
        <dbReference type="Proteomes" id="UP001186041"/>
    </source>
</evidence>